<dbReference type="GO" id="GO:0004190">
    <property type="term" value="F:aspartic-type endopeptidase activity"/>
    <property type="evidence" value="ECO:0007669"/>
    <property type="project" value="InterPro"/>
</dbReference>
<sequence length="407" mass="44762">MHILAIFLLLVLALFTSFEVSAQPYKTLVTSINKDSKTPLYSIELQGQYVIDINAPFLWYTCQGQWFIYPMGCSSLECINGRTNLFCPSDNIYSDGQCLCTVTPVNPVTSSCSSAQLTYKSIIVAWTAGRNPTVSINFNNIYVSCAPTSLLQSLPEGSSGVAGLSWNPLSLAMQFTYPHLELTHMFAMCLPSTSGANGVIFFGQGPYFLHQVEVSSVLAYTPLLRLNNSEEYFIGVSGISINGEKIKFQSSTFEFDQLGNGGVQISTIVPYTTLRSDIYKEFLKEFSKATKGIPRAQKVVHPFDLCLVTSENGWRHVGLSVPEIDLELGDGAIWRIYGANSLKQVEDDVACLAFIDGGKSAKRAAVIGSYQMENNLLQFDLAASRLGFSSSLLFYNITCSNFNFTTI</sequence>
<dbReference type="PANTHER" id="PTHR47965:SF63">
    <property type="entry name" value="OS01G0937200 PROTEIN"/>
    <property type="match status" value="1"/>
</dbReference>
<dbReference type="SUPFAM" id="SSF50630">
    <property type="entry name" value="Acid proteases"/>
    <property type="match status" value="1"/>
</dbReference>
<dbReference type="InterPro" id="IPR033121">
    <property type="entry name" value="PEPTIDASE_A1"/>
</dbReference>
<dbReference type="InterPro" id="IPR021109">
    <property type="entry name" value="Peptidase_aspartic_dom_sf"/>
</dbReference>
<dbReference type="STRING" id="3988.B9SUN0"/>
<feature type="chain" id="PRO_5002889665" evidence="2">
    <location>
        <begin position="23"/>
        <end position="407"/>
    </location>
</feature>
<dbReference type="OrthoDB" id="1258937at2759"/>
<accession>B9SUN0</accession>
<keyword evidence="2" id="KW-0732">Signal</keyword>
<evidence type="ECO:0000256" key="1">
    <source>
        <dbReference type="ARBA" id="ARBA00007447"/>
    </source>
</evidence>
<dbReference type="eggNOG" id="KOG1339">
    <property type="taxonomic scope" value="Eukaryota"/>
</dbReference>
<keyword evidence="5" id="KW-1185">Reference proteome</keyword>
<dbReference type="Pfam" id="PF14543">
    <property type="entry name" value="TAXi_N"/>
    <property type="match status" value="1"/>
</dbReference>
<name>B9SUN0_RICCO</name>
<gene>
    <name evidence="4" type="ORF">RCOM_0713190</name>
</gene>
<protein>
    <submittedName>
        <fullName evidence="4">Basic 7S globulin 2 small subunit, putative</fullName>
    </submittedName>
</protein>
<dbReference type="FunCoup" id="B9SUN0">
    <property type="interactions" value="49"/>
</dbReference>
<evidence type="ECO:0000313" key="5">
    <source>
        <dbReference type="Proteomes" id="UP000008311"/>
    </source>
</evidence>
<dbReference type="PROSITE" id="PS51767">
    <property type="entry name" value="PEPTIDASE_A1"/>
    <property type="match status" value="1"/>
</dbReference>
<dbReference type="InterPro" id="IPR032861">
    <property type="entry name" value="TAXi_N"/>
</dbReference>
<dbReference type="InterPro" id="IPR032799">
    <property type="entry name" value="TAXi_C"/>
</dbReference>
<feature type="signal peptide" evidence="2">
    <location>
        <begin position="1"/>
        <end position="22"/>
    </location>
</feature>
<dbReference type="GO" id="GO:0006508">
    <property type="term" value="P:proteolysis"/>
    <property type="evidence" value="ECO:0007669"/>
    <property type="project" value="InterPro"/>
</dbReference>
<dbReference type="EMBL" id="EQ974150">
    <property type="protein sequence ID" value="EEF32665.1"/>
    <property type="molecule type" value="Genomic_DNA"/>
</dbReference>
<evidence type="ECO:0000259" key="3">
    <source>
        <dbReference type="PROSITE" id="PS51767"/>
    </source>
</evidence>
<dbReference type="InterPro" id="IPR001461">
    <property type="entry name" value="Aspartic_peptidase_A1"/>
</dbReference>
<reference evidence="5" key="1">
    <citation type="journal article" date="2010" name="Nat. Biotechnol.">
        <title>Draft genome sequence of the oilseed species Ricinus communis.</title>
        <authorList>
            <person name="Chan A.P."/>
            <person name="Crabtree J."/>
            <person name="Zhao Q."/>
            <person name="Lorenzi H."/>
            <person name="Orvis J."/>
            <person name="Puiu D."/>
            <person name="Melake-Berhan A."/>
            <person name="Jones K.M."/>
            <person name="Redman J."/>
            <person name="Chen G."/>
            <person name="Cahoon E.B."/>
            <person name="Gedil M."/>
            <person name="Stanke M."/>
            <person name="Haas B.J."/>
            <person name="Wortman J.R."/>
            <person name="Fraser-Liggett C.M."/>
            <person name="Ravel J."/>
            <person name="Rabinowicz P.D."/>
        </authorList>
    </citation>
    <scope>NUCLEOTIDE SEQUENCE [LARGE SCALE GENOMIC DNA]</scope>
    <source>
        <strain evidence="5">cv. Hale</strain>
    </source>
</reference>
<dbReference type="InParanoid" id="B9SUN0"/>
<dbReference type="Proteomes" id="UP000008311">
    <property type="component" value="Unassembled WGS sequence"/>
</dbReference>
<proteinExistence type="inferred from homology"/>
<dbReference type="AlphaFoldDB" id="B9SUN0"/>
<dbReference type="Pfam" id="PF14541">
    <property type="entry name" value="TAXi_C"/>
    <property type="match status" value="1"/>
</dbReference>
<comment type="similarity">
    <text evidence="1">Belongs to the peptidase A1 family.</text>
</comment>
<feature type="domain" description="Peptidase A1" evidence="3">
    <location>
        <begin position="34"/>
        <end position="389"/>
    </location>
</feature>
<dbReference type="Gene3D" id="2.40.70.10">
    <property type="entry name" value="Acid Proteases"/>
    <property type="match status" value="2"/>
</dbReference>
<dbReference type="KEGG" id="rcu:8288256"/>
<organism evidence="4 5">
    <name type="scientific">Ricinus communis</name>
    <name type="common">Castor bean</name>
    <dbReference type="NCBI Taxonomy" id="3988"/>
    <lineage>
        <taxon>Eukaryota</taxon>
        <taxon>Viridiplantae</taxon>
        <taxon>Streptophyta</taxon>
        <taxon>Embryophyta</taxon>
        <taxon>Tracheophyta</taxon>
        <taxon>Spermatophyta</taxon>
        <taxon>Magnoliopsida</taxon>
        <taxon>eudicotyledons</taxon>
        <taxon>Gunneridae</taxon>
        <taxon>Pentapetalae</taxon>
        <taxon>rosids</taxon>
        <taxon>fabids</taxon>
        <taxon>Malpighiales</taxon>
        <taxon>Euphorbiaceae</taxon>
        <taxon>Acalyphoideae</taxon>
        <taxon>Acalypheae</taxon>
        <taxon>Ricinus</taxon>
    </lineage>
</organism>
<dbReference type="PANTHER" id="PTHR47965">
    <property type="entry name" value="ASPARTYL PROTEASE-RELATED"/>
    <property type="match status" value="1"/>
</dbReference>
<evidence type="ECO:0000256" key="2">
    <source>
        <dbReference type="SAM" id="SignalP"/>
    </source>
</evidence>
<evidence type="ECO:0000313" key="4">
    <source>
        <dbReference type="EMBL" id="EEF32665.1"/>
    </source>
</evidence>